<dbReference type="Gene3D" id="3.40.50.150">
    <property type="entry name" value="Vaccinia Virus protein VP39"/>
    <property type="match status" value="1"/>
</dbReference>
<protein>
    <submittedName>
        <fullName evidence="1">Methyltransferase</fullName>
    </submittedName>
</protein>
<dbReference type="GO" id="GO:0032259">
    <property type="term" value="P:methylation"/>
    <property type="evidence" value="ECO:0007669"/>
    <property type="project" value="UniProtKB-KW"/>
</dbReference>
<dbReference type="InterPro" id="IPR029063">
    <property type="entry name" value="SAM-dependent_MTases_sf"/>
</dbReference>
<evidence type="ECO:0000313" key="1">
    <source>
        <dbReference type="EMBL" id="BDA80705.1"/>
    </source>
</evidence>
<dbReference type="GO" id="GO:0008168">
    <property type="term" value="F:methyltransferase activity"/>
    <property type="evidence" value="ECO:0007669"/>
    <property type="project" value="UniProtKB-KW"/>
</dbReference>
<dbReference type="Proteomes" id="UP000245263">
    <property type="component" value="Chromosome 2"/>
</dbReference>
<organism evidence="1 2">
    <name type="scientific">Leptospira kobayashii</name>
    <dbReference type="NCBI Taxonomy" id="1917830"/>
    <lineage>
        <taxon>Bacteria</taxon>
        <taxon>Pseudomonadati</taxon>
        <taxon>Spirochaetota</taxon>
        <taxon>Spirochaetia</taxon>
        <taxon>Leptospirales</taxon>
        <taxon>Leptospiraceae</taxon>
        <taxon>Leptospira</taxon>
    </lineage>
</organism>
<gene>
    <name evidence="1" type="ORF">LPTSP3_g36350</name>
</gene>
<name>A0ABM7UNI6_9LEPT</name>
<dbReference type="SUPFAM" id="SSF53335">
    <property type="entry name" value="S-adenosyl-L-methionine-dependent methyltransferases"/>
    <property type="match status" value="1"/>
</dbReference>
<keyword evidence="2" id="KW-1185">Reference proteome</keyword>
<dbReference type="EMBL" id="AP025029">
    <property type="protein sequence ID" value="BDA80705.1"/>
    <property type="molecule type" value="Genomic_DNA"/>
</dbReference>
<dbReference type="RefSeq" id="WP_109022240.1">
    <property type="nucleotide sequence ID" value="NZ_AP025029.1"/>
</dbReference>
<proteinExistence type="predicted"/>
<evidence type="ECO:0000313" key="2">
    <source>
        <dbReference type="Proteomes" id="UP000245263"/>
    </source>
</evidence>
<accession>A0ABM7UNI6</accession>
<sequence length="225" mass="26373">MKSFLKKTKSGLGKNGKEFDETYWSEIYGNGLDVDGSYNAKQHAQYLHTLFQLMEIPVYKIADFGFGKAILLREFVRSFAPVKVFAVDASKDAYEDLLKKDWVKKSDKFHIYHSPLESFHLAKLEREPVELGICNSVIQYLPDSVLDQLLEKLAKYCNYLYFTVPTKEDYAVMKKEMNFVDPYAYQRSAKQYRKLLSRDFEIVSYNLLQSKWLGEKGFKEEVFRI</sequence>
<reference evidence="1 2" key="1">
    <citation type="submission" date="2021-08" db="EMBL/GenBank/DDBJ databases">
        <title>Complete genome sequence of Leptospira kobayashii strain E30.</title>
        <authorList>
            <person name="Nakao R."/>
            <person name="Nakamura S."/>
            <person name="Masuzawa T."/>
            <person name="Koizumi N."/>
        </authorList>
    </citation>
    <scope>NUCLEOTIDE SEQUENCE [LARGE SCALE GENOMIC DNA]</scope>
    <source>
        <strain evidence="1 2">E30</strain>
    </source>
</reference>
<keyword evidence="1" id="KW-0808">Transferase</keyword>
<keyword evidence="1" id="KW-0489">Methyltransferase</keyword>